<protein>
    <submittedName>
        <fullName evidence="1">Uncharacterized protein</fullName>
    </submittedName>
</protein>
<sequence>MESEIFISSMEFKVQELLKEVRLHYSLELTKLVDDTITAIKFSLDKIPEDLQYHLQQIRLAVGTIHAVGPSVAPSVMTLAPPSIHYSQYQVPLLFTLGASFVEF</sequence>
<keyword evidence="2" id="KW-1185">Reference proteome</keyword>
<organism evidence="1 2">
    <name type="scientific">Hibiscus syriacus</name>
    <name type="common">Rose of Sharon</name>
    <dbReference type="NCBI Taxonomy" id="106335"/>
    <lineage>
        <taxon>Eukaryota</taxon>
        <taxon>Viridiplantae</taxon>
        <taxon>Streptophyta</taxon>
        <taxon>Embryophyta</taxon>
        <taxon>Tracheophyta</taxon>
        <taxon>Spermatophyta</taxon>
        <taxon>Magnoliopsida</taxon>
        <taxon>eudicotyledons</taxon>
        <taxon>Gunneridae</taxon>
        <taxon>Pentapetalae</taxon>
        <taxon>rosids</taxon>
        <taxon>malvids</taxon>
        <taxon>Malvales</taxon>
        <taxon>Malvaceae</taxon>
        <taxon>Malvoideae</taxon>
        <taxon>Hibiscus</taxon>
    </lineage>
</organism>
<dbReference type="AlphaFoldDB" id="A0A6A2Y8I2"/>
<gene>
    <name evidence="1" type="ORF">F3Y22_tig00112383pilonHSYRG00143</name>
</gene>
<evidence type="ECO:0000313" key="1">
    <source>
        <dbReference type="EMBL" id="KAE8667637.1"/>
    </source>
</evidence>
<dbReference type="EMBL" id="VEPZ02001568">
    <property type="protein sequence ID" value="KAE8667637.1"/>
    <property type="molecule type" value="Genomic_DNA"/>
</dbReference>
<accession>A0A6A2Y8I2</accession>
<evidence type="ECO:0000313" key="2">
    <source>
        <dbReference type="Proteomes" id="UP000436088"/>
    </source>
</evidence>
<name>A0A6A2Y8I2_HIBSY</name>
<reference evidence="1" key="1">
    <citation type="submission" date="2019-09" db="EMBL/GenBank/DDBJ databases">
        <title>Draft genome information of white flower Hibiscus syriacus.</title>
        <authorList>
            <person name="Kim Y.-M."/>
        </authorList>
    </citation>
    <scope>NUCLEOTIDE SEQUENCE [LARGE SCALE GENOMIC DNA]</scope>
    <source>
        <strain evidence="1">YM2019G1</strain>
    </source>
</reference>
<proteinExistence type="predicted"/>
<comment type="caution">
    <text evidence="1">The sequence shown here is derived from an EMBL/GenBank/DDBJ whole genome shotgun (WGS) entry which is preliminary data.</text>
</comment>
<dbReference type="Proteomes" id="UP000436088">
    <property type="component" value="Unassembled WGS sequence"/>
</dbReference>